<accession>A0AAW4X591</accession>
<sequence>MSLFSRHKLSEYESSDYQQQLNEFKYKITKFEDRLDKLENDWECASQGESFRPANGIDAKEAANRVEKAAQKALPNELKKAFDEINSAVKNEQKSVRLYQYECGPSINVIGKPQRKRIYHIDTLSKELKKYGYETKFDPNDSDGPYSFLEVSWEGKGTSNVSKIDSSKKYILPLEGTDREITDSVTGKTITHEVAYACPHGGKWDIVYDRKICSDAVVVSGREIINVPKWVESIEPIEAD</sequence>
<dbReference type="RefSeq" id="WP_228340720.1">
    <property type="nucleotide sequence ID" value="NZ_JAJGWA010000115.1"/>
</dbReference>
<comment type="caution">
    <text evidence="1">The sequence shown here is derived from an EMBL/GenBank/DDBJ whole genome shotgun (WGS) entry which is preliminary data.</text>
</comment>
<evidence type="ECO:0000313" key="2">
    <source>
        <dbReference type="Proteomes" id="UP001198026"/>
    </source>
</evidence>
<protein>
    <submittedName>
        <fullName evidence="1">Uncharacterized protein</fullName>
    </submittedName>
</protein>
<gene>
    <name evidence="1" type="ORF">LMB76_04160</name>
</gene>
<evidence type="ECO:0000313" key="1">
    <source>
        <dbReference type="EMBL" id="MCC4477413.1"/>
    </source>
</evidence>
<reference evidence="1" key="1">
    <citation type="submission" date="2021-10" db="EMBL/GenBank/DDBJ databases">
        <title>Evolutionary history and lifestyle of the vertebrate symbiont Limosilactobacillus reuteri.</title>
        <authorList>
            <person name="Zheng J."/>
            <person name="Li F."/>
            <person name="Gaenzle M."/>
            <person name="Walter J."/>
        </authorList>
    </citation>
    <scope>NUCLEOTIDE SEQUENCE</scope>
    <source>
        <strain evidence="1">GQ_1_3_1</strain>
    </source>
</reference>
<proteinExistence type="predicted"/>
<dbReference type="AlphaFoldDB" id="A0AAW4X591"/>
<organism evidence="1 2">
    <name type="scientific">Limosilactobacillus reuteri</name>
    <name type="common">Lactobacillus reuteri</name>
    <dbReference type="NCBI Taxonomy" id="1598"/>
    <lineage>
        <taxon>Bacteria</taxon>
        <taxon>Bacillati</taxon>
        <taxon>Bacillota</taxon>
        <taxon>Bacilli</taxon>
        <taxon>Lactobacillales</taxon>
        <taxon>Lactobacillaceae</taxon>
        <taxon>Limosilactobacillus</taxon>
    </lineage>
</organism>
<dbReference type="Proteomes" id="UP001198026">
    <property type="component" value="Unassembled WGS sequence"/>
</dbReference>
<name>A0AAW4X591_LIMRT</name>
<dbReference type="EMBL" id="JAJGWB010000114">
    <property type="protein sequence ID" value="MCC4477413.1"/>
    <property type="molecule type" value="Genomic_DNA"/>
</dbReference>